<dbReference type="eggNOG" id="KOG4441">
    <property type="taxonomic scope" value="Eukaryota"/>
</dbReference>
<comment type="function">
    <text evidence="7">Probable substrate-specific adapter of an E3 ubiquitin-protein ligase complex which mediates the ubiquitination and subsequent proteasomal degradation of target proteins. May have a role in synapse differentiation and growth.</text>
</comment>
<dbReference type="Pfam" id="PF01344">
    <property type="entry name" value="Kelch_1"/>
    <property type="match status" value="1"/>
</dbReference>
<organism evidence="9 10">
    <name type="scientific">Zootermopsis nevadensis</name>
    <name type="common">Dampwood termite</name>
    <dbReference type="NCBI Taxonomy" id="136037"/>
    <lineage>
        <taxon>Eukaryota</taxon>
        <taxon>Metazoa</taxon>
        <taxon>Ecdysozoa</taxon>
        <taxon>Arthropoda</taxon>
        <taxon>Hexapoda</taxon>
        <taxon>Insecta</taxon>
        <taxon>Pterygota</taxon>
        <taxon>Neoptera</taxon>
        <taxon>Polyneoptera</taxon>
        <taxon>Dictyoptera</taxon>
        <taxon>Blattodea</taxon>
        <taxon>Blattoidea</taxon>
        <taxon>Termitoidae</taxon>
        <taxon>Termopsidae</taxon>
        <taxon>Zootermopsis</taxon>
    </lineage>
</organism>
<evidence type="ECO:0000256" key="1">
    <source>
        <dbReference type="ARBA" id="ARBA00004906"/>
    </source>
</evidence>
<dbReference type="FunFam" id="1.25.40.420:FF:000001">
    <property type="entry name" value="Kelch-like family member 12"/>
    <property type="match status" value="1"/>
</dbReference>
<evidence type="ECO:0000259" key="8">
    <source>
        <dbReference type="PROSITE" id="PS50097"/>
    </source>
</evidence>
<dbReference type="AlphaFoldDB" id="A0A067QV25"/>
<dbReference type="PANTHER" id="PTHR24412">
    <property type="entry name" value="KELCH PROTEIN"/>
    <property type="match status" value="1"/>
</dbReference>
<accession>A0A067QV25</accession>
<dbReference type="SMART" id="SM00875">
    <property type="entry name" value="BACK"/>
    <property type="match status" value="1"/>
</dbReference>
<dbReference type="CDD" id="cd18450">
    <property type="entry name" value="BACK_KLHL10"/>
    <property type="match status" value="1"/>
</dbReference>
<evidence type="ECO:0000313" key="10">
    <source>
        <dbReference type="Proteomes" id="UP000027135"/>
    </source>
</evidence>
<keyword evidence="10" id="KW-1185">Reference proteome</keyword>
<dbReference type="EMBL" id="KK853231">
    <property type="protein sequence ID" value="KDR09627.1"/>
    <property type="molecule type" value="Genomic_DNA"/>
</dbReference>
<dbReference type="InterPro" id="IPR006652">
    <property type="entry name" value="Kelch_1"/>
</dbReference>
<evidence type="ECO:0000313" key="9">
    <source>
        <dbReference type="EMBL" id="KDR09627.1"/>
    </source>
</evidence>
<evidence type="ECO:0000256" key="2">
    <source>
        <dbReference type="ARBA" id="ARBA00013699"/>
    </source>
</evidence>
<dbReference type="STRING" id="136037.A0A067QV25"/>
<dbReference type="InParanoid" id="A0A067QV25"/>
<keyword evidence="3" id="KW-0880">Kelch repeat</keyword>
<dbReference type="InterPro" id="IPR011705">
    <property type="entry name" value="BACK"/>
</dbReference>
<keyword evidence="4" id="KW-0677">Repeat</keyword>
<evidence type="ECO:0000256" key="7">
    <source>
        <dbReference type="ARBA" id="ARBA00043912"/>
    </source>
</evidence>
<dbReference type="GO" id="GO:0003779">
    <property type="term" value="F:actin binding"/>
    <property type="evidence" value="ECO:0007669"/>
    <property type="project" value="UniProtKB-KW"/>
</dbReference>
<dbReference type="SMART" id="SM00225">
    <property type="entry name" value="BTB"/>
    <property type="match status" value="1"/>
</dbReference>
<reference evidence="9 10" key="1">
    <citation type="journal article" date="2014" name="Nat. Commun.">
        <title>Molecular traces of alternative social organization in a termite genome.</title>
        <authorList>
            <person name="Terrapon N."/>
            <person name="Li C."/>
            <person name="Robertson H.M."/>
            <person name="Ji L."/>
            <person name="Meng X."/>
            <person name="Booth W."/>
            <person name="Chen Z."/>
            <person name="Childers C.P."/>
            <person name="Glastad K.M."/>
            <person name="Gokhale K."/>
            <person name="Gowin J."/>
            <person name="Gronenberg W."/>
            <person name="Hermansen R.A."/>
            <person name="Hu H."/>
            <person name="Hunt B.G."/>
            <person name="Huylmans A.K."/>
            <person name="Khalil S.M."/>
            <person name="Mitchell R.D."/>
            <person name="Munoz-Torres M.C."/>
            <person name="Mustard J.A."/>
            <person name="Pan H."/>
            <person name="Reese J.T."/>
            <person name="Scharf M.E."/>
            <person name="Sun F."/>
            <person name="Vogel H."/>
            <person name="Xiao J."/>
            <person name="Yang W."/>
            <person name="Yang Z."/>
            <person name="Yang Z."/>
            <person name="Zhou J."/>
            <person name="Zhu J."/>
            <person name="Brent C.S."/>
            <person name="Elsik C.G."/>
            <person name="Goodisman M.A."/>
            <person name="Liberles D.A."/>
            <person name="Roe R.M."/>
            <person name="Vargo E.L."/>
            <person name="Vilcinskas A."/>
            <person name="Wang J."/>
            <person name="Bornberg-Bauer E."/>
            <person name="Korb J."/>
            <person name="Zhang G."/>
            <person name="Liebig J."/>
        </authorList>
    </citation>
    <scope>NUCLEOTIDE SEQUENCE [LARGE SCALE GENOMIC DNA]</scope>
    <source>
        <tissue evidence="9">Whole organism</tissue>
    </source>
</reference>
<dbReference type="SMART" id="SM00612">
    <property type="entry name" value="Kelch"/>
    <property type="match status" value="6"/>
</dbReference>
<feature type="non-terminal residue" evidence="9">
    <location>
        <position position="1"/>
    </location>
</feature>
<dbReference type="Pfam" id="PF24681">
    <property type="entry name" value="Kelch_KLHDC2_KLHL20_DRC7"/>
    <property type="match status" value="1"/>
</dbReference>
<dbReference type="PIRSF" id="PIRSF037037">
    <property type="entry name" value="Kelch-like_protein_gigaxonin"/>
    <property type="match status" value="1"/>
</dbReference>
<keyword evidence="5" id="KW-0833">Ubl conjugation pathway</keyword>
<gene>
    <name evidence="9" type="ORF">L798_00420</name>
</gene>
<dbReference type="FunCoup" id="A0A067QV25">
    <property type="interactions" value="1"/>
</dbReference>
<evidence type="ECO:0000256" key="4">
    <source>
        <dbReference type="ARBA" id="ARBA00022737"/>
    </source>
</evidence>
<dbReference type="InterPro" id="IPR000210">
    <property type="entry name" value="BTB/POZ_dom"/>
</dbReference>
<dbReference type="InterPro" id="IPR015915">
    <property type="entry name" value="Kelch-typ_b-propeller"/>
</dbReference>
<dbReference type="GO" id="GO:0016567">
    <property type="term" value="P:protein ubiquitination"/>
    <property type="evidence" value="ECO:0007669"/>
    <property type="project" value="UniProtKB-UniPathway"/>
</dbReference>
<evidence type="ECO:0000256" key="3">
    <source>
        <dbReference type="ARBA" id="ARBA00022441"/>
    </source>
</evidence>
<dbReference type="UniPathway" id="UPA00143"/>
<proteinExistence type="predicted"/>
<evidence type="ECO:0000256" key="5">
    <source>
        <dbReference type="ARBA" id="ARBA00022786"/>
    </source>
</evidence>
<dbReference type="Proteomes" id="UP000027135">
    <property type="component" value="Unassembled WGS sequence"/>
</dbReference>
<name>A0A067QV25_ZOONE</name>
<dbReference type="Gene3D" id="1.25.40.420">
    <property type="match status" value="1"/>
</dbReference>
<protein>
    <recommendedName>
        <fullName evidence="2">Kelch-like protein diablo</fullName>
    </recommendedName>
</protein>
<dbReference type="PANTHER" id="PTHR24412:SF172">
    <property type="entry name" value="KELCH-LIKE PROTEIN 10"/>
    <property type="match status" value="1"/>
</dbReference>
<feature type="domain" description="BTB" evidence="8">
    <location>
        <begin position="17"/>
        <end position="85"/>
    </location>
</feature>
<comment type="pathway">
    <text evidence="1">Protein modification; protein ubiquitination.</text>
</comment>
<dbReference type="Gene3D" id="2.120.10.80">
    <property type="entry name" value="Kelch-type beta propeller"/>
    <property type="match status" value="1"/>
</dbReference>
<dbReference type="InterPro" id="IPR011333">
    <property type="entry name" value="SKP1/BTB/POZ_sf"/>
</dbReference>
<keyword evidence="6" id="KW-0009">Actin-binding</keyword>
<evidence type="ECO:0000256" key="6">
    <source>
        <dbReference type="ARBA" id="ARBA00023203"/>
    </source>
</evidence>
<dbReference type="Pfam" id="PF07707">
    <property type="entry name" value="BACK"/>
    <property type="match status" value="1"/>
</dbReference>
<dbReference type="PROSITE" id="PS50097">
    <property type="entry name" value="BTB"/>
    <property type="match status" value="1"/>
</dbReference>
<sequence>TEASVPLKELREENLLCDAVLRLEDGGVFPVHRVILSMRSEYFRNLFTTTLHASEETDTILHGVSSDVMTQILNYVYFRAVDIHSDNACQLLVTADYLCIPGVKELCCDFLKDAMDVGNCIDIMHFARSHFCVDLETCAFRFVLRHFLEVSQQSEELMELSAEDLHAIIGSRELNVKDERVVWECVLQWINHDPNNRKGHIAGFLKGVRLGLLDAKFFKEKVSKHPYVTENKACKPMISETLKFLDDVKRLSKEDKDIMTPRIARPRIPQDVLFAIGGSCDGDPTDVIEAYDARADRWSVVEAVGSIGLRRDHGTAVVGFDIYVIGGGDGGFGCLSSCCCFNAFTKTCREVAPMNKRRENLMVAVLRGAVYAMGGEDICLILSSVEKYTNQWSRIAPMKKRRLSASAAVLNDKIYVAGGNNCNGFLNSVEVYNPDTDQWTFVAPMHSGRSNFSCVAFHGCLYALGGDDETSDELSAEKYDPAKDTWTMIAGMNFYADYCNAEVIDDTIFVIGGGCKGEADFCVKCYNDKEDKWYLAADMNVCRYAPSTCVIKNLPNASDYAYKQKDKLMEERRKKTSNWENQ</sequence>
<dbReference type="OMA" id="EWHAVEH"/>
<dbReference type="Gene3D" id="3.30.710.10">
    <property type="entry name" value="Potassium Channel Kv1.1, Chain A"/>
    <property type="match status" value="1"/>
</dbReference>
<dbReference type="SUPFAM" id="SSF54695">
    <property type="entry name" value="POZ domain"/>
    <property type="match status" value="1"/>
</dbReference>
<dbReference type="InterPro" id="IPR017096">
    <property type="entry name" value="BTB-kelch_protein"/>
</dbReference>
<dbReference type="SUPFAM" id="SSF117281">
    <property type="entry name" value="Kelch motif"/>
    <property type="match status" value="1"/>
</dbReference>
<dbReference type="Pfam" id="PF00651">
    <property type="entry name" value="BTB"/>
    <property type="match status" value="1"/>
</dbReference>